<feature type="transmembrane region" description="Helical" evidence="1">
    <location>
        <begin position="117"/>
        <end position="137"/>
    </location>
</feature>
<feature type="transmembrane region" description="Helical" evidence="1">
    <location>
        <begin position="350"/>
        <end position="370"/>
    </location>
</feature>
<keyword evidence="1" id="KW-0472">Membrane</keyword>
<feature type="domain" description="Heparan-alpha-glucosaminide N-acetyltransferase catalytic" evidence="2">
    <location>
        <begin position="11"/>
        <end position="218"/>
    </location>
</feature>
<protein>
    <submittedName>
        <fullName evidence="3">Membrane protein</fullName>
    </submittedName>
</protein>
<dbReference type="EMBL" id="JAUSVS010000009">
    <property type="protein sequence ID" value="MDQ0466112.1"/>
    <property type="molecule type" value="Genomic_DNA"/>
</dbReference>
<feature type="transmembrane region" description="Helical" evidence="1">
    <location>
        <begin position="268"/>
        <end position="286"/>
    </location>
</feature>
<evidence type="ECO:0000313" key="4">
    <source>
        <dbReference type="Proteomes" id="UP001228905"/>
    </source>
</evidence>
<keyword evidence="1" id="KW-1133">Transmembrane helix</keyword>
<feature type="transmembrane region" description="Helical" evidence="1">
    <location>
        <begin position="182"/>
        <end position="205"/>
    </location>
</feature>
<dbReference type="PANTHER" id="PTHR40407:SF1">
    <property type="entry name" value="HEPARAN-ALPHA-GLUCOSAMINIDE N-ACETYLTRANSFERASE CATALYTIC DOMAIN-CONTAINING PROTEIN"/>
    <property type="match status" value="1"/>
</dbReference>
<feature type="transmembrane region" description="Helical" evidence="1">
    <location>
        <begin position="144"/>
        <end position="162"/>
    </location>
</feature>
<feature type="transmembrane region" description="Helical" evidence="1">
    <location>
        <begin position="306"/>
        <end position="330"/>
    </location>
</feature>
<organism evidence="3 4">
    <name type="scientific">Caulobacter ginsengisoli</name>
    <dbReference type="NCBI Taxonomy" id="400775"/>
    <lineage>
        <taxon>Bacteria</taxon>
        <taxon>Pseudomonadati</taxon>
        <taxon>Pseudomonadota</taxon>
        <taxon>Alphaproteobacteria</taxon>
        <taxon>Caulobacterales</taxon>
        <taxon>Caulobacteraceae</taxon>
        <taxon>Caulobacter</taxon>
    </lineage>
</organism>
<dbReference type="RefSeq" id="WP_307351964.1">
    <property type="nucleotide sequence ID" value="NZ_JAUSVS010000009.1"/>
</dbReference>
<reference evidence="3 4" key="1">
    <citation type="submission" date="2023-07" db="EMBL/GenBank/DDBJ databases">
        <title>Genomic Encyclopedia of Type Strains, Phase IV (KMG-IV): sequencing the most valuable type-strain genomes for metagenomic binning, comparative biology and taxonomic classification.</title>
        <authorList>
            <person name="Goeker M."/>
        </authorList>
    </citation>
    <scope>NUCLEOTIDE SEQUENCE [LARGE SCALE GENOMIC DNA]</scope>
    <source>
        <strain evidence="3 4">DSM 18695</strain>
    </source>
</reference>
<feature type="transmembrane region" description="Helical" evidence="1">
    <location>
        <begin position="92"/>
        <end position="111"/>
    </location>
</feature>
<comment type="caution">
    <text evidence="3">The sequence shown here is derived from an EMBL/GenBank/DDBJ whole genome shotgun (WGS) entry which is preliminary data.</text>
</comment>
<evidence type="ECO:0000256" key="1">
    <source>
        <dbReference type="SAM" id="Phobius"/>
    </source>
</evidence>
<evidence type="ECO:0000313" key="3">
    <source>
        <dbReference type="EMBL" id="MDQ0466112.1"/>
    </source>
</evidence>
<keyword evidence="4" id="KW-1185">Reference proteome</keyword>
<feature type="transmembrane region" description="Helical" evidence="1">
    <location>
        <begin position="217"/>
        <end position="237"/>
    </location>
</feature>
<dbReference type="Proteomes" id="UP001228905">
    <property type="component" value="Unassembled WGS sequence"/>
</dbReference>
<name>A0ABU0IYR9_9CAUL</name>
<dbReference type="InterPro" id="IPR012429">
    <property type="entry name" value="HGSNAT_cat"/>
</dbReference>
<dbReference type="PANTHER" id="PTHR40407">
    <property type="entry name" value="MEMBRANE PROTEIN-LIKE PROTEIN"/>
    <property type="match status" value="1"/>
</dbReference>
<keyword evidence="1" id="KW-0812">Transmembrane</keyword>
<sequence length="388" mass="43035">MTDTVPTPVGRLTSIDLLRGLVIVIMALDHVRDYTHAASFVSDPTNPATTTLGLYLTRWVTHFCAPTFSFLAGVSVWMQARNKTKGELSRFLVTRGLWLIVLELVVENIGWNWNIPGWALIVLWSLGAGMIALAALIHLPRRAVLAIGVAIIALHDLTDGISPGSLGPLAWLWHVLHVPGPIAGNIFVIYPILPWIGIISLGYGLGDIFTLEPARRARLLLALGGAMILAFLVLRGINLYGDIRPWSAQAESWRTVLSFFNVSKYPPSLDFVLITLGPMFLLLPALERLKGAVAGILLTYGRVPLFFFILHIWLAHLLVTAAGMAMGYPFQTFVGVIADPTPMVEAHWGFGLWSAYLTWAVVLLLMYPLCRWWGHVKATRKDWWLSYL</sequence>
<gene>
    <name evidence="3" type="ORF">QO010_003905</name>
</gene>
<dbReference type="Pfam" id="PF07786">
    <property type="entry name" value="HGSNAT_cat"/>
    <property type="match status" value="1"/>
</dbReference>
<proteinExistence type="predicted"/>
<feature type="transmembrane region" description="Helical" evidence="1">
    <location>
        <begin position="59"/>
        <end position="80"/>
    </location>
</feature>
<accession>A0ABU0IYR9</accession>
<evidence type="ECO:0000259" key="2">
    <source>
        <dbReference type="Pfam" id="PF07786"/>
    </source>
</evidence>